<dbReference type="SUPFAM" id="SSF50156">
    <property type="entry name" value="PDZ domain-like"/>
    <property type="match status" value="1"/>
</dbReference>
<proteinExistence type="inferred from homology"/>
<keyword evidence="7" id="KW-1185">Reference proteome</keyword>
<evidence type="ECO:0000259" key="5">
    <source>
        <dbReference type="PROSITE" id="PS50106"/>
    </source>
</evidence>
<evidence type="ECO:0000313" key="6">
    <source>
        <dbReference type="EMBL" id="SDQ49716.1"/>
    </source>
</evidence>
<evidence type="ECO:0000256" key="3">
    <source>
        <dbReference type="ARBA" id="ARBA00022801"/>
    </source>
</evidence>
<feature type="compositionally biased region" description="Low complexity" evidence="4">
    <location>
        <begin position="11"/>
        <end position="26"/>
    </location>
</feature>
<dbReference type="STRING" id="37928.SAMN04489742_1347"/>
<dbReference type="GO" id="GO:0004252">
    <property type="term" value="F:serine-type endopeptidase activity"/>
    <property type="evidence" value="ECO:0007669"/>
    <property type="project" value="InterPro"/>
</dbReference>
<dbReference type="SUPFAM" id="SSF50494">
    <property type="entry name" value="Trypsin-like serine proteases"/>
    <property type="match status" value="1"/>
</dbReference>
<name>A0A1H1BEB5_9MICC</name>
<comment type="similarity">
    <text evidence="1">Belongs to the peptidase S1C family.</text>
</comment>
<dbReference type="Gene3D" id="2.30.42.10">
    <property type="match status" value="1"/>
</dbReference>
<feature type="compositionally biased region" description="Polar residues" evidence="4">
    <location>
        <begin position="53"/>
        <end position="70"/>
    </location>
</feature>
<feature type="domain" description="PDZ" evidence="5">
    <location>
        <begin position="269"/>
        <end position="349"/>
    </location>
</feature>
<dbReference type="InterPro" id="IPR036034">
    <property type="entry name" value="PDZ_sf"/>
</dbReference>
<dbReference type="GO" id="GO:0006508">
    <property type="term" value="P:proteolysis"/>
    <property type="evidence" value="ECO:0007669"/>
    <property type="project" value="UniProtKB-KW"/>
</dbReference>
<sequence>MRLHFQSKPISSGSSADSDGSEAGSATEHSRNVRRTGAAAAVAAVVLLSGCTATEQEPGTQTEGAVSSPATGEAPEQGSREGVSIPDIVASVEPSVVTIFTERGGLGSGVIYSADGLILTNEHVVRGADEVEVGFADGKREAGTVVAEDPVTDLALVQVERTGLPAAEFEPSLPRVGELAVVIGSPLGFANTATAGIISGLHREIPGSASNSQSLVDLIQTDAPISPGNSGGAVVNSEGKVIGISEAYIPPQAGAVALGFAIPAATAMEVAEQLREDGSAEHAFMGLGPAAITPQIAEQLGLPDTQGALVLSVVDGGPAAEAGLEPGDVIVGLGGEEIRTPEDLLAALRGLAPGDEVDVEISRGGEASQVTVTLTDRPSAE</sequence>
<feature type="region of interest" description="Disordered" evidence="4">
    <location>
        <begin position="1"/>
        <end position="34"/>
    </location>
</feature>
<dbReference type="AlphaFoldDB" id="A0A1H1BEB5"/>
<keyword evidence="2 6" id="KW-0645">Protease</keyword>
<reference evidence="6 7" key="1">
    <citation type="submission" date="2016-10" db="EMBL/GenBank/DDBJ databases">
        <authorList>
            <person name="de Groot N.N."/>
        </authorList>
    </citation>
    <scope>NUCLEOTIDE SEQUENCE [LARGE SCALE GENOMIC DNA]</scope>
    <source>
        <strain evidence="6 7">DSM 20117</strain>
    </source>
</reference>
<accession>A0A1H1BEB5</accession>
<dbReference type="Gene3D" id="2.40.10.120">
    <property type="match status" value="1"/>
</dbReference>
<dbReference type="Proteomes" id="UP000181917">
    <property type="component" value="Unassembled WGS sequence"/>
</dbReference>
<dbReference type="Pfam" id="PF13180">
    <property type="entry name" value="PDZ_2"/>
    <property type="match status" value="1"/>
</dbReference>
<dbReference type="OrthoDB" id="9758917at2"/>
<dbReference type="InterPro" id="IPR001478">
    <property type="entry name" value="PDZ"/>
</dbReference>
<evidence type="ECO:0000256" key="4">
    <source>
        <dbReference type="SAM" id="MobiDB-lite"/>
    </source>
</evidence>
<keyword evidence="3" id="KW-0378">Hydrolase</keyword>
<dbReference type="Pfam" id="PF13365">
    <property type="entry name" value="Trypsin_2"/>
    <property type="match status" value="1"/>
</dbReference>
<organism evidence="6 7">
    <name type="scientific">Crystallibacter crystallopoietes</name>
    <dbReference type="NCBI Taxonomy" id="37928"/>
    <lineage>
        <taxon>Bacteria</taxon>
        <taxon>Bacillati</taxon>
        <taxon>Actinomycetota</taxon>
        <taxon>Actinomycetes</taxon>
        <taxon>Micrococcales</taxon>
        <taxon>Micrococcaceae</taxon>
        <taxon>Crystallibacter</taxon>
    </lineage>
</organism>
<dbReference type="PANTHER" id="PTHR22939:SF129">
    <property type="entry name" value="SERINE PROTEASE HTRA2, MITOCHONDRIAL"/>
    <property type="match status" value="1"/>
</dbReference>
<protein>
    <submittedName>
        <fullName evidence="6">Serine protease, S1-C subfamily, contains C-terminal PDZ domain</fullName>
    </submittedName>
</protein>
<dbReference type="SMART" id="SM00228">
    <property type="entry name" value="PDZ"/>
    <property type="match status" value="1"/>
</dbReference>
<evidence type="ECO:0000256" key="1">
    <source>
        <dbReference type="ARBA" id="ARBA00010541"/>
    </source>
</evidence>
<dbReference type="InterPro" id="IPR001940">
    <property type="entry name" value="Peptidase_S1C"/>
</dbReference>
<evidence type="ECO:0000256" key="2">
    <source>
        <dbReference type="ARBA" id="ARBA00022670"/>
    </source>
</evidence>
<dbReference type="InterPro" id="IPR009003">
    <property type="entry name" value="Peptidase_S1_PA"/>
</dbReference>
<dbReference type="PANTHER" id="PTHR22939">
    <property type="entry name" value="SERINE PROTEASE FAMILY S1C HTRA-RELATED"/>
    <property type="match status" value="1"/>
</dbReference>
<evidence type="ECO:0000313" key="7">
    <source>
        <dbReference type="Proteomes" id="UP000181917"/>
    </source>
</evidence>
<dbReference type="PROSITE" id="PS50106">
    <property type="entry name" value="PDZ"/>
    <property type="match status" value="1"/>
</dbReference>
<feature type="region of interest" description="Disordered" evidence="4">
    <location>
        <begin position="53"/>
        <end position="81"/>
    </location>
</feature>
<dbReference type="EMBL" id="FNKH01000002">
    <property type="protein sequence ID" value="SDQ49716.1"/>
    <property type="molecule type" value="Genomic_DNA"/>
</dbReference>
<gene>
    <name evidence="6" type="ORF">SAMN04489742_1347</name>
</gene>
<dbReference type="PRINTS" id="PR00834">
    <property type="entry name" value="PROTEASES2C"/>
</dbReference>